<organism evidence="2 3">
    <name type="scientific">Brassica cretica</name>
    <name type="common">Mustard</name>
    <dbReference type="NCBI Taxonomy" id="69181"/>
    <lineage>
        <taxon>Eukaryota</taxon>
        <taxon>Viridiplantae</taxon>
        <taxon>Streptophyta</taxon>
        <taxon>Embryophyta</taxon>
        <taxon>Tracheophyta</taxon>
        <taxon>Spermatophyta</taxon>
        <taxon>Magnoliopsida</taxon>
        <taxon>eudicotyledons</taxon>
        <taxon>Gunneridae</taxon>
        <taxon>Pentapetalae</taxon>
        <taxon>rosids</taxon>
        <taxon>malvids</taxon>
        <taxon>Brassicales</taxon>
        <taxon>Brassicaceae</taxon>
        <taxon>Brassiceae</taxon>
        <taxon>Brassica</taxon>
    </lineage>
</organism>
<sequence>MREDTLDLAVVARSRAVVTRSRRRRRSISSPSSIDLVAVVDRSRRRRRSISSPSSIDLVESERYEISFINPPRQSQGCAKLVAIQLQYKTTLLENLLVENREDENHEEDNREEENREEENRLKQQNLRKLLTICDSCSISPSSLDLVCFVHERGYTRSRRCRSISSPSSLDLVAVVARSRRRRHSISSPSSLNLVAVVDRSRRE</sequence>
<name>A0A8S9QQM8_BRACR</name>
<evidence type="ECO:0000313" key="2">
    <source>
        <dbReference type="EMBL" id="KAF3540534.1"/>
    </source>
</evidence>
<proteinExistence type="predicted"/>
<evidence type="ECO:0000313" key="3">
    <source>
        <dbReference type="Proteomes" id="UP000712600"/>
    </source>
</evidence>
<dbReference type="Proteomes" id="UP000712600">
    <property type="component" value="Unassembled WGS sequence"/>
</dbReference>
<evidence type="ECO:0000256" key="1">
    <source>
        <dbReference type="SAM" id="MobiDB-lite"/>
    </source>
</evidence>
<accession>A0A8S9QQM8</accession>
<protein>
    <submittedName>
        <fullName evidence="2">Uncharacterized protein</fullName>
    </submittedName>
</protein>
<dbReference type="AlphaFoldDB" id="A0A8S9QQM8"/>
<comment type="caution">
    <text evidence="2">The sequence shown here is derived from an EMBL/GenBank/DDBJ whole genome shotgun (WGS) entry which is preliminary data.</text>
</comment>
<gene>
    <name evidence="2" type="ORF">F2Q69_00024005</name>
</gene>
<feature type="region of interest" description="Disordered" evidence="1">
    <location>
        <begin position="99"/>
        <end position="121"/>
    </location>
</feature>
<dbReference type="EMBL" id="QGKX02001290">
    <property type="protein sequence ID" value="KAF3540534.1"/>
    <property type="molecule type" value="Genomic_DNA"/>
</dbReference>
<reference evidence="2" key="1">
    <citation type="submission" date="2019-12" db="EMBL/GenBank/DDBJ databases">
        <title>Genome sequencing and annotation of Brassica cretica.</title>
        <authorList>
            <person name="Studholme D.J."/>
            <person name="Sarris P."/>
        </authorList>
    </citation>
    <scope>NUCLEOTIDE SEQUENCE</scope>
    <source>
        <strain evidence="2">PFS-109/04</strain>
        <tissue evidence="2">Leaf</tissue>
    </source>
</reference>
<feature type="compositionally biased region" description="Acidic residues" evidence="1">
    <location>
        <begin position="105"/>
        <end position="117"/>
    </location>
</feature>